<keyword evidence="2" id="KW-1185">Reference proteome</keyword>
<organism evidence="1 2">
    <name type="scientific">Dentiscutata heterogama</name>
    <dbReference type="NCBI Taxonomy" id="1316150"/>
    <lineage>
        <taxon>Eukaryota</taxon>
        <taxon>Fungi</taxon>
        <taxon>Fungi incertae sedis</taxon>
        <taxon>Mucoromycota</taxon>
        <taxon>Glomeromycotina</taxon>
        <taxon>Glomeromycetes</taxon>
        <taxon>Diversisporales</taxon>
        <taxon>Gigasporaceae</taxon>
        <taxon>Dentiscutata</taxon>
    </lineage>
</organism>
<name>A0ACA9MCV8_9GLOM</name>
<reference evidence="1" key="1">
    <citation type="submission" date="2021-06" db="EMBL/GenBank/DDBJ databases">
        <authorList>
            <person name="Kallberg Y."/>
            <person name="Tangrot J."/>
            <person name="Rosling A."/>
        </authorList>
    </citation>
    <scope>NUCLEOTIDE SEQUENCE</scope>
    <source>
        <strain evidence="1">IL203A</strain>
    </source>
</reference>
<sequence>STTGTLRLTEDGSRYYNGLSSKTSFFEMLQKQLTDCIPISDTNRLSFISGQEKNIPREVRLLSLK</sequence>
<accession>A0ACA9MCV8</accession>
<evidence type="ECO:0000313" key="1">
    <source>
        <dbReference type="EMBL" id="CAG8580652.1"/>
    </source>
</evidence>
<gene>
    <name evidence="1" type="ORF">DHETER_LOCUS6453</name>
</gene>
<dbReference type="EMBL" id="CAJVPU010008146">
    <property type="protein sequence ID" value="CAG8580652.1"/>
    <property type="molecule type" value="Genomic_DNA"/>
</dbReference>
<protein>
    <submittedName>
        <fullName evidence="1">4166_t:CDS:1</fullName>
    </submittedName>
</protein>
<comment type="caution">
    <text evidence="1">The sequence shown here is derived from an EMBL/GenBank/DDBJ whole genome shotgun (WGS) entry which is preliminary data.</text>
</comment>
<dbReference type="Proteomes" id="UP000789702">
    <property type="component" value="Unassembled WGS sequence"/>
</dbReference>
<evidence type="ECO:0000313" key="2">
    <source>
        <dbReference type="Proteomes" id="UP000789702"/>
    </source>
</evidence>
<proteinExistence type="predicted"/>
<feature type="non-terminal residue" evidence="1">
    <location>
        <position position="1"/>
    </location>
</feature>